<sequence>MLSIFKKKFYLQDLLEGYIDIHNHILPGIDDGAAEVKNSLELINKFEEMGVHNFIATPHIMNDYYPNDPETVDAALHKLKEALESTGKTNVQVKAAAEYMMDHAFMETMEKGDLLCLHQNYVLVEMSYFQPPINLNEILFTLQTKKYRPVLAHPERYAYFHSKKLEKYEEMKHRGCSFQLNILSLIGHYGSNIQAAAFSLLDNGMIDFIGTDTHQLRHLEKLSAAKIPEKRFNQLKPIIESTRNTFMPAFSG</sequence>
<dbReference type="Gene3D" id="3.20.20.140">
    <property type="entry name" value="Metal-dependent hydrolases"/>
    <property type="match status" value="1"/>
</dbReference>
<dbReference type="EMBL" id="FNUG01000002">
    <property type="protein sequence ID" value="SEE78047.1"/>
    <property type="molecule type" value="Genomic_DNA"/>
</dbReference>
<evidence type="ECO:0000256" key="2">
    <source>
        <dbReference type="ARBA" id="ARBA00013064"/>
    </source>
</evidence>
<dbReference type="PANTHER" id="PTHR39181:SF1">
    <property type="entry name" value="TYROSINE-PROTEIN PHOSPHATASE YWQE"/>
    <property type="match status" value="1"/>
</dbReference>
<name>A0A1H5LNE6_9FLAO</name>
<dbReference type="InterPro" id="IPR016667">
    <property type="entry name" value="Caps_polysacc_synth_CpsB/CapC"/>
</dbReference>
<gene>
    <name evidence="5" type="ORF">SAMN04488034_102338</name>
</gene>
<keyword evidence="3" id="KW-0378">Hydrolase</keyword>
<dbReference type="STRING" id="390640.SAMN04488034_102338"/>
<reference evidence="5 6" key="1">
    <citation type="submission" date="2016-10" db="EMBL/GenBank/DDBJ databases">
        <authorList>
            <person name="de Groot N.N."/>
        </authorList>
    </citation>
    <scope>NUCLEOTIDE SEQUENCE [LARGE SCALE GENOMIC DNA]</scope>
    <source>
        <strain evidence="5 6">DSM 23553</strain>
    </source>
</reference>
<evidence type="ECO:0000256" key="1">
    <source>
        <dbReference type="ARBA" id="ARBA00005750"/>
    </source>
</evidence>
<protein>
    <recommendedName>
        <fullName evidence="2">protein-tyrosine-phosphatase</fullName>
        <ecNumber evidence="2">3.1.3.48</ecNumber>
    </recommendedName>
</protein>
<evidence type="ECO:0000313" key="6">
    <source>
        <dbReference type="Proteomes" id="UP000199448"/>
    </source>
</evidence>
<evidence type="ECO:0000313" key="5">
    <source>
        <dbReference type="EMBL" id="SEE78047.1"/>
    </source>
</evidence>
<dbReference type="PANTHER" id="PTHR39181">
    <property type="entry name" value="TYROSINE-PROTEIN PHOSPHATASE YWQE"/>
    <property type="match status" value="1"/>
</dbReference>
<evidence type="ECO:0000256" key="3">
    <source>
        <dbReference type="ARBA" id="ARBA00022801"/>
    </source>
</evidence>
<dbReference type="GO" id="GO:0004725">
    <property type="term" value="F:protein tyrosine phosphatase activity"/>
    <property type="evidence" value="ECO:0007669"/>
    <property type="project" value="UniProtKB-EC"/>
</dbReference>
<organism evidence="5 6">
    <name type="scientific">Salinimicrobium catena</name>
    <dbReference type="NCBI Taxonomy" id="390640"/>
    <lineage>
        <taxon>Bacteria</taxon>
        <taxon>Pseudomonadati</taxon>
        <taxon>Bacteroidota</taxon>
        <taxon>Flavobacteriia</taxon>
        <taxon>Flavobacteriales</taxon>
        <taxon>Flavobacteriaceae</taxon>
        <taxon>Salinimicrobium</taxon>
    </lineage>
</organism>
<dbReference type="RefSeq" id="WP_093112665.1">
    <property type="nucleotide sequence ID" value="NZ_FNGG01000002.1"/>
</dbReference>
<comment type="catalytic activity">
    <reaction evidence="4">
        <text>O-phospho-L-tyrosyl-[protein] + H2O = L-tyrosyl-[protein] + phosphate</text>
        <dbReference type="Rhea" id="RHEA:10684"/>
        <dbReference type="Rhea" id="RHEA-COMP:10136"/>
        <dbReference type="Rhea" id="RHEA-COMP:20101"/>
        <dbReference type="ChEBI" id="CHEBI:15377"/>
        <dbReference type="ChEBI" id="CHEBI:43474"/>
        <dbReference type="ChEBI" id="CHEBI:46858"/>
        <dbReference type="ChEBI" id="CHEBI:61978"/>
        <dbReference type="EC" id="3.1.3.48"/>
    </reaction>
</comment>
<proteinExistence type="inferred from homology"/>
<comment type="similarity">
    <text evidence="1">Belongs to the metallo-dependent hydrolases superfamily. CpsB/CapC family.</text>
</comment>
<evidence type="ECO:0000256" key="4">
    <source>
        <dbReference type="ARBA" id="ARBA00051722"/>
    </source>
</evidence>
<dbReference type="Pfam" id="PF19567">
    <property type="entry name" value="CpsB_CapC"/>
    <property type="match status" value="1"/>
</dbReference>
<dbReference type="AlphaFoldDB" id="A0A1H5LNE6"/>
<dbReference type="EC" id="3.1.3.48" evidence="2"/>
<dbReference type="OrthoDB" id="9788539at2"/>
<keyword evidence="6" id="KW-1185">Reference proteome</keyword>
<dbReference type="GO" id="GO:0030145">
    <property type="term" value="F:manganese ion binding"/>
    <property type="evidence" value="ECO:0007669"/>
    <property type="project" value="InterPro"/>
</dbReference>
<accession>A0A1H5LNE6</accession>
<dbReference type="InterPro" id="IPR016195">
    <property type="entry name" value="Pol/histidinol_Pase-like"/>
</dbReference>
<dbReference type="Proteomes" id="UP000199448">
    <property type="component" value="Unassembled WGS sequence"/>
</dbReference>
<dbReference type="SUPFAM" id="SSF89550">
    <property type="entry name" value="PHP domain-like"/>
    <property type="match status" value="1"/>
</dbReference>